<evidence type="ECO:0000313" key="3">
    <source>
        <dbReference type="Proteomes" id="UP000807716"/>
    </source>
</evidence>
<dbReference type="Proteomes" id="UP000807716">
    <property type="component" value="Unassembled WGS sequence"/>
</dbReference>
<comment type="caution">
    <text evidence="2">The sequence shown here is derived from an EMBL/GenBank/DDBJ whole genome shotgun (WGS) entry which is preliminary data.</text>
</comment>
<organism evidence="2 3">
    <name type="scientific">Actinomortierella ambigua</name>
    <dbReference type="NCBI Taxonomy" id="1343610"/>
    <lineage>
        <taxon>Eukaryota</taxon>
        <taxon>Fungi</taxon>
        <taxon>Fungi incertae sedis</taxon>
        <taxon>Mucoromycota</taxon>
        <taxon>Mortierellomycotina</taxon>
        <taxon>Mortierellomycetes</taxon>
        <taxon>Mortierellales</taxon>
        <taxon>Mortierellaceae</taxon>
        <taxon>Actinomortierella</taxon>
    </lineage>
</organism>
<feature type="chain" id="PRO_5040194861" evidence="1">
    <location>
        <begin position="19"/>
        <end position="263"/>
    </location>
</feature>
<sequence length="263" mass="28957">MRLSQVLLVLAPATAALAQQAALFGGVYLGVELPDPKATPIEVFKNPKNHVAAVVSILKDVADRRKFAPSKLAATELVKHIANFEWSVEAFLGIERVDSIEEYLSVDEAGTEALEDAIDEAIDSSDSLHIALQLSGLLPKRAKSEQDARDLNGRVVLEVIVIDKTPKVTTIKLARVTLDLQVDQDSRAITIPAQHHVLLSVISLRARSEVLQRHAETLADNIKIISLDQFVEFFHSQAAAKSIAVADEWAQWIRPEEHGQLRF</sequence>
<evidence type="ECO:0000313" key="2">
    <source>
        <dbReference type="EMBL" id="KAG0268895.1"/>
    </source>
</evidence>
<gene>
    <name evidence="2" type="ORF">DFQ27_005334</name>
</gene>
<keyword evidence="1" id="KW-0732">Signal</keyword>
<accession>A0A9P6QM88</accession>
<proteinExistence type="predicted"/>
<name>A0A9P6QM88_9FUNG</name>
<dbReference type="EMBL" id="JAAAJB010000038">
    <property type="protein sequence ID" value="KAG0268895.1"/>
    <property type="molecule type" value="Genomic_DNA"/>
</dbReference>
<keyword evidence="3" id="KW-1185">Reference proteome</keyword>
<dbReference type="OrthoDB" id="10509024at2759"/>
<feature type="signal peptide" evidence="1">
    <location>
        <begin position="1"/>
        <end position="18"/>
    </location>
</feature>
<reference evidence="2" key="1">
    <citation type="journal article" date="2020" name="Fungal Divers.">
        <title>Resolving the Mortierellaceae phylogeny through synthesis of multi-gene phylogenetics and phylogenomics.</title>
        <authorList>
            <person name="Vandepol N."/>
            <person name="Liber J."/>
            <person name="Desiro A."/>
            <person name="Na H."/>
            <person name="Kennedy M."/>
            <person name="Barry K."/>
            <person name="Grigoriev I.V."/>
            <person name="Miller A.N."/>
            <person name="O'Donnell K."/>
            <person name="Stajich J.E."/>
            <person name="Bonito G."/>
        </authorList>
    </citation>
    <scope>NUCLEOTIDE SEQUENCE</scope>
    <source>
        <strain evidence="2">BC1065</strain>
    </source>
</reference>
<evidence type="ECO:0000256" key="1">
    <source>
        <dbReference type="SAM" id="SignalP"/>
    </source>
</evidence>
<protein>
    <submittedName>
        <fullName evidence="2">Uncharacterized protein</fullName>
    </submittedName>
</protein>
<dbReference type="AlphaFoldDB" id="A0A9P6QM88"/>